<dbReference type="Proteomes" id="UP001195660">
    <property type="component" value="Unassembled WGS sequence"/>
</dbReference>
<accession>A0ABS2C8P9</accession>
<evidence type="ECO:0000313" key="2">
    <source>
        <dbReference type="EMBL" id="MBM5570526.1"/>
    </source>
</evidence>
<sequence length="169" mass="19436">MTLAKIDGPAFFRDTIPFAWQQGVALANDWEMSRYLHVLADFEQVHDYVDDLPHSQNAKTDLMLLWLARSLNQALPTQTSAVFGLEHVIWQSPHRLPIAQEGVVAFCLSAQFPFLLQFPAKIVSCMASEAGFEVTAAWQTMSPILQDSFEKTIFRYHRRHIHQLRERKP</sequence>
<feature type="domain" description="Cyclic di-GMP receptor atypical PilZ" evidence="1">
    <location>
        <begin position="57"/>
        <end position="165"/>
    </location>
</feature>
<proteinExistence type="predicted"/>
<dbReference type="EMBL" id="WOFE01000001">
    <property type="protein sequence ID" value="MBM5570526.1"/>
    <property type="molecule type" value="Genomic_DNA"/>
</dbReference>
<protein>
    <recommendedName>
        <fullName evidence="1">Cyclic di-GMP receptor atypical PilZ domain-containing protein</fullName>
    </recommendedName>
</protein>
<dbReference type="RefSeq" id="WP_203569820.1">
    <property type="nucleotide sequence ID" value="NZ_WOFE01000001.1"/>
</dbReference>
<comment type="caution">
    <text evidence="2">The sequence shown here is derived from an EMBL/GenBank/DDBJ whole genome shotgun (WGS) entry which is preliminary data.</text>
</comment>
<dbReference type="Pfam" id="PF16823">
    <property type="entry name" value="tPilZ"/>
    <property type="match status" value="1"/>
</dbReference>
<organism evidence="2 3">
    <name type="scientific">Deefgea chitinilytica</name>
    <dbReference type="NCBI Taxonomy" id="570276"/>
    <lineage>
        <taxon>Bacteria</taxon>
        <taxon>Pseudomonadati</taxon>
        <taxon>Pseudomonadota</taxon>
        <taxon>Betaproteobacteria</taxon>
        <taxon>Neisseriales</taxon>
        <taxon>Chitinibacteraceae</taxon>
        <taxon>Deefgea</taxon>
    </lineage>
</organism>
<dbReference type="InterPro" id="IPR031800">
    <property type="entry name" value="PilZ_atypical"/>
</dbReference>
<gene>
    <name evidence="2" type="ORF">GM173_02910</name>
</gene>
<evidence type="ECO:0000259" key="1">
    <source>
        <dbReference type="Pfam" id="PF16823"/>
    </source>
</evidence>
<keyword evidence="3" id="KW-1185">Reference proteome</keyword>
<evidence type="ECO:0000313" key="3">
    <source>
        <dbReference type="Proteomes" id="UP001195660"/>
    </source>
</evidence>
<name>A0ABS2C8P9_9NEIS</name>
<reference evidence="2 3" key="1">
    <citation type="submission" date="2019-11" db="EMBL/GenBank/DDBJ databases">
        <title>Novel Deefgea species.</title>
        <authorList>
            <person name="Han J.-H."/>
        </authorList>
    </citation>
    <scope>NUCLEOTIDE SEQUENCE [LARGE SCALE GENOMIC DNA]</scope>
    <source>
        <strain evidence="2 3">LMG 24817</strain>
    </source>
</reference>